<dbReference type="STRING" id="1229780.BN381_350004"/>
<keyword evidence="3" id="KW-1185">Reference proteome</keyword>
<organism evidence="2 3">
    <name type="scientific">Candidatus Neomicrothrix parvicella RN1</name>
    <dbReference type="NCBI Taxonomy" id="1229780"/>
    <lineage>
        <taxon>Bacteria</taxon>
        <taxon>Bacillati</taxon>
        <taxon>Actinomycetota</taxon>
        <taxon>Acidimicrobiia</taxon>
        <taxon>Acidimicrobiales</taxon>
        <taxon>Microthrixaceae</taxon>
        <taxon>Candidatus Neomicrothrix</taxon>
    </lineage>
</organism>
<dbReference type="AlphaFoldDB" id="R4YZR2"/>
<dbReference type="EMBL" id="CANL01000029">
    <property type="protein sequence ID" value="CCM64144.1"/>
    <property type="molecule type" value="Genomic_DNA"/>
</dbReference>
<evidence type="ECO:0000256" key="1">
    <source>
        <dbReference type="SAM" id="MobiDB-lite"/>
    </source>
</evidence>
<accession>R4YZR2</accession>
<dbReference type="Proteomes" id="UP000018291">
    <property type="component" value="Unassembled WGS sequence"/>
</dbReference>
<protein>
    <submittedName>
        <fullName evidence="2">Uncharacterized protein</fullName>
    </submittedName>
</protein>
<name>R4YZR2_9ACTN</name>
<feature type="region of interest" description="Disordered" evidence="1">
    <location>
        <begin position="22"/>
        <end position="60"/>
    </location>
</feature>
<evidence type="ECO:0000313" key="2">
    <source>
        <dbReference type="EMBL" id="CCM64144.1"/>
    </source>
</evidence>
<reference evidence="2 3" key="1">
    <citation type="journal article" date="2013" name="ISME J.">
        <title>Metabolic model for the filamentous 'Candidatus Microthrix parvicella' based on genomic and metagenomic analyses.</title>
        <authorList>
            <person name="Jon McIlroy S."/>
            <person name="Kristiansen R."/>
            <person name="Albertsen M."/>
            <person name="Michael Karst S."/>
            <person name="Rossetti S."/>
            <person name="Lund Nielsen J."/>
            <person name="Tandoi V."/>
            <person name="James Seviour R."/>
            <person name="Nielsen P.H."/>
        </authorList>
    </citation>
    <scope>NUCLEOTIDE SEQUENCE [LARGE SCALE GENOMIC DNA]</scope>
    <source>
        <strain evidence="2 3">RN1</strain>
    </source>
</reference>
<gene>
    <name evidence="2" type="ORF">BN381_350004</name>
</gene>
<comment type="caution">
    <text evidence="2">The sequence shown here is derived from an EMBL/GenBank/DDBJ whole genome shotgun (WGS) entry which is preliminary data.</text>
</comment>
<sequence>MRSTRTSWTATDVVIVEGPLRVQDPASLTTPHTNDNSTEGHPILTQAVPNPGPHPQLNLGGVQQQQRSINPHYPSDTRIPLNINLDFVLACLSDQKGMFSQ</sequence>
<feature type="compositionally biased region" description="Polar residues" evidence="1">
    <location>
        <begin position="26"/>
        <end position="39"/>
    </location>
</feature>
<evidence type="ECO:0000313" key="3">
    <source>
        <dbReference type="Proteomes" id="UP000018291"/>
    </source>
</evidence>
<proteinExistence type="predicted"/>
<dbReference type="HOGENOM" id="CLU_2286348_0_0_11"/>